<gene>
    <name evidence="8" type="primary">nagE_1</name>
    <name evidence="8" type="ORF">GCM10025862_05200</name>
</gene>
<dbReference type="PANTHER" id="PTHR45008">
    <property type="entry name" value="PTS SYSTEM GLUCOSE-SPECIFIC EIIA COMPONENT"/>
    <property type="match status" value="1"/>
</dbReference>
<keyword evidence="3 8" id="KW-0762">Sugar transport</keyword>
<dbReference type="RefSeq" id="WP_241444307.1">
    <property type="nucleotide sequence ID" value="NZ_BSUJ01000001.1"/>
</dbReference>
<organism evidence="8 9">
    <name type="scientific">Arsenicicoccus piscis</name>
    <dbReference type="NCBI Taxonomy" id="673954"/>
    <lineage>
        <taxon>Bacteria</taxon>
        <taxon>Bacillati</taxon>
        <taxon>Actinomycetota</taxon>
        <taxon>Actinomycetes</taxon>
        <taxon>Micrococcales</taxon>
        <taxon>Intrasporangiaceae</taxon>
        <taxon>Arsenicicoccus</taxon>
    </lineage>
</organism>
<dbReference type="InterPro" id="IPR011055">
    <property type="entry name" value="Dup_hybrid_motif"/>
</dbReference>
<evidence type="ECO:0000259" key="7">
    <source>
        <dbReference type="PROSITE" id="PS51093"/>
    </source>
</evidence>
<evidence type="ECO:0000256" key="6">
    <source>
        <dbReference type="ARBA" id="ARBA00022777"/>
    </source>
</evidence>
<accession>A0ABQ6HLZ5</accession>
<comment type="subcellular location">
    <subcellularLocation>
        <location evidence="1">Cytoplasm</location>
    </subcellularLocation>
</comment>
<keyword evidence="4" id="KW-0808">Transferase</keyword>
<reference evidence="9" key="1">
    <citation type="journal article" date="2019" name="Int. J. Syst. Evol. Microbiol.">
        <title>The Global Catalogue of Microorganisms (GCM) 10K type strain sequencing project: providing services to taxonomists for standard genome sequencing and annotation.</title>
        <authorList>
            <consortium name="The Broad Institute Genomics Platform"/>
            <consortium name="The Broad Institute Genome Sequencing Center for Infectious Disease"/>
            <person name="Wu L."/>
            <person name="Ma J."/>
        </authorList>
    </citation>
    <scope>NUCLEOTIDE SEQUENCE [LARGE SCALE GENOMIC DNA]</scope>
    <source>
        <strain evidence="9">NBRC 105830</strain>
    </source>
</reference>
<dbReference type="EMBL" id="BSUJ01000001">
    <property type="protein sequence ID" value="GMA18499.1"/>
    <property type="molecule type" value="Genomic_DNA"/>
</dbReference>
<dbReference type="SUPFAM" id="SSF51261">
    <property type="entry name" value="Duplicated hybrid motif"/>
    <property type="match status" value="1"/>
</dbReference>
<dbReference type="PANTHER" id="PTHR45008:SF1">
    <property type="entry name" value="PTS SYSTEM GLUCOSE-SPECIFIC EIIA COMPONENT"/>
    <property type="match status" value="1"/>
</dbReference>
<evidence type="ECO:0000256" key="3">
    <source>
        <dbReference type="ARBA" id="ARBA00022597"/>
    </source>
</evidence>
<dbReference type="PROSITE" id="PS00371">
    <property type="entry name" value="PTS_EIIA_TYPE_1_HIS"/>
    <property type="match status" value="1"/>
</dbReference>
<proteinExistence type="predicted"/>
<dbReference type="Gene3D" id="2.70.70.10">
    <property type="entry name" value="Glucose Permease (Domain IIA)"/>
    <property type="match status" value="1"/>
</dbReference>
<dbReference type="Pfam" id="PF00358">
    <property type="entry name" value="PTS_EIIA_1"/>
    <property type="match status" value="1"/>
</dbReference>
<dbReference type="NCBIfam" id="TIGR00830">
    <property type="entry name" value="PTBA"/>
    <property type="match status" value="1"/>
</dbReference>
<dbReference type="PROSITE" id="PS51093">
    <property type="entry name" value="PTS_EIIA_TYPE_1"/>
    <property type="match status" value="1"/>
</dbReference>
<feature type="domain" description="PTS EIIA type-1" evidence="7">
    <location>
        <begin position="21"/>
        <end position="125"/>
    </location>
</feature>
<evidence type="ECO:0000313" key="8">
    <source>
        <dbReference type="EMBL" id="GMA18499.1"/>
    </source>
</evidence>
<dbReference type="InterPro" id="IPR001127">
    <property type="entry name" value="PTS_EIIA_1_perm"/>
</dbReference>
<keyword evidence="5" id="KW-0598">Phosphotransferase system</keyword>
<keyword evidence="2" id="KW-0813">Transport</keyword>
<dbReference type="Proteomes" id="UP001157109">
    <property type="component" value="Unassembled WGS sequence"/>
</dbReference>
<evidence type="ECO:0000256" key="1">
    <source>
        <dbReference type="ARBA" id="ARBA00004496"/>
    </source>
</evidence>
<dbReference type="InterPro" id="IPR050890">
    <property type="entry name" value="PTS_EIIA_component"/>
</dbReference>
<comment type="caution">
    <text evidence="8">The sequence shown here is derived from an EMBL/GenBank/DDBJ whole genome shotgun (WGS) entry which is preliminary data.</text>
</comment>
<evidence type="ECO:0000256" key="5">
    <source>
        <dbReference type="ARBA" id="ARBA00022683"/>
    </source>
</evidence>
<name>A0ABQ6HLZ5_9MICO</name>
<evidence type="ECO:0000313" key="9">
    <source>
        <dbReference type="Proteomes" id="UP001157109"/>
    </source>
</evidence>
<sequence length="152" mass="15028">MTEVVLAPTSGVAHPLAQAPDPVFAAEMLGAGIAVESSPGRATVVAPIDGQLVKVHPHAFVVAGSDGTAVLVHLGIDTVKLGGEGFEVLRAEQDQVSAGDGVVAWDAAAITAQGLSAWVLVCVLDTPAGSIPGPADGSAVSVGEPLLQLPQG</sequence>
<evidence type="ECO:0000256" key="4">
    <source>
        <dbReference type="ARBA" id="ARBA00022679"/>
    </source>
</evidence>
<protein>
    <submittedName>
        <fullName evidence="8">PTS glucose transporter subunit IIA</fullName>
    </submittedName>
</protein>
<keyword evidence="9" id="KW-1185">Reference proteome</keyword>
<keyword evidence="6" id="KW-0418">Kinase</keyword>
<evidence type="ECO:0000256" key="2">
    <source>
        <dbReference type="ARBA" id="ARBA00022448"/>
    </source>
</evidence>